<dbReference type="PROSITE" id="PS50005">
    <property type="entry name" value="TPR"/>
    <property type="match status" value="2"/>
</dbReference>
<dbReference type="PANTHER" id="PTHR44858:SF1">
    <property type="entry name" value="UDP-N-ACETYLGLUCOSAMINE--PEPTIDE N-ACETYLGLUCOSAMINYLTRANSFERASE SPINDLY-RELATED"/>
    <property type="match status" value="1"/>
</dbReference>
<name>A0A385ST98_9BACT</name>
<feature type="chain" id="PRO_5017398180" evidence="4">
    <location>
        <begin position="19"/>
        <end position="394"/>
    </location>
</feature>
<accession>A0A385ST98</accession>
<dbReference type="InterPro" id="IPR011990">
    <property type="entry name" value="TPR-like_helical_dom_sf"/>
</dbReference>
<dbReference type="InterPro" id="IPR050498">
    <property type="entry name" value="Ycf3"/>
</dbReference>
<evidence type="ECO:0000256" key="4">
    <source>
        <dbReference type="SAM" id="SignalP"/>
    </source>
</evidence>
<feature type="repeat" description="TPR" evidence="3">
    <location>
        <begin position="264"/>
        <end position="297"/>
    </location>
</feature>
<dbReference type="PANTHER" id="PTHR44858">
    <property type="entry name" value="TETRATRICOPEPTIDE REPEAT PROTEIN 6"/>
    <property type="match status" value="1"/>
</dbReference>
<evidence type="ECO:0000313" key="5">
    <source>
        <dbReference type="EMBL" id="AYB32910.1"/>
    </source>
</evidence>
<dbReference type="SMART" id="SM00028">
    <property type="entry name" value="TPR"/>
    <property type="match status" value="3"/>
</dbReference>
<dbReference type="AlphaFoldDB" id="A0A385ST98"/>
<dbReference type="Pfam" id="PF13429">
    <property type="entry name" value="TPR_15"/>
    <property type="match status" value="1"/>
</dbReference>
<protein>
    <submittedName>
        <fullName evidence="5">Tetratricopeptide repeat protein</fullName>
    </submittedName>
</protein>
<dbReference type="RefSeq" id="WP_119756157.1">
    <property type="nucleotide sequence ID" value="NZ_CP032382.1"/>
</dbReference>
<sequence length="394" mass="44541">MKRITLLLLMLATASVFAQKPVKPNLNKVLSSFKEGKLDEAKTMVDAATTYEKTMSDPKTFYYKGLVYAALDTTSNEAFKALDPNAFETALEAFKKGDEMNGKGKEFFVQEANGLPVLKTQQIAVWANGYLNKGATLYQEEDLEGALKNFEKVQKITPNDTTAYFYAGFVSNAMENYDKAEANFKKYMELGGKSSDAYSVIININSGPRENKEEALKLVREAKAKFPKNTDFPKVEIGLLIDLKRIDEAKSGLEAAVAKEPNNKILHFYLGYANANLNNNAEAKKNYEEALRIDPKYFEASFYLSKLMYTDAANLKKEMSSLGISAADRKKKFEIDKVLVDKLKLALPYWENTEKLNPSDQEVLDVLYSIYRDLGMEDQTKRIEKRYKELGLEN</sequence>
<dbReference type="Proteomes" id="UP000266183">
    <property type="component" value="Chromosome"/>
</dbReference>
<keyword evidence="1" id="KW-0677">Repeat</keyword>
<dbReference type="Gene3D" id="1.25.40.10">
    <property type="entry name" value="Tetratricopeptide repeat domain"/>
    <property type="match status" value="2"/>
</dbReference>
<gene>
    <name evidence="5" type="ORF">D4L85_21040</name>
</gene>
<dbReference type="SUPFAM" id="SSF48452">
    <property type="entry name" value="TPR-like"/>
    <property type="match status" value="1"/>
</dbReference>
<evidence type="ECO:0000313" key="6">
    <source>
        <dbReference type="Proteomes" id="UP000266183"/>
    </source>
</evidence>
<keyword evidence="4" id="KW-0732">Signal</keyword>
<organism evidence="5 6">
    <name type="scientific">Chryseolinea soli</name>
    <dbReference type="NCBI Taxonomy" id="2321403"/>
    <lineage>
        <taxon>Bacteria</taxon>
        <taxon>Pseudomonadati</taxon>
        <taxon>Bacteroidota</taxon>
        <taxon>Cytophagia</taxon>
        <taxon>Cytophagales</taxon>
        <taxon>Fulvivirgaceae</taxon>
        <taxon>Chryseolinea</taxon>
    </lineage>
</organism>
<dbReference type="InterPro" id="IPR019734">
    <property type="entry name" value="TPR_rpt"/>
</dbReference>
<feature type="signal peptide" evidence="4">
    <location>
        <begin position="1"/>
        <end position="18"/>
    </location>
</feature>
<evidence type="ECO:0000256" key="2">
    <source>
        <dbReference type="ARBA" id="ARBA00022803"/>
    </source>
</evidence>
<keyword evidence="2 3" id="KW-0802">TPR repeat</keyword>
<dbReference type="OrthoDB" id="739506at2"/>
<feature type="repeat" description="TPR" evidence="3">
    <location>
        <begin position="127"/>
        <end position="160"/>
    </location>
</feature>
<evidence type="ECO:0000256" key="1">
    <source>
        <dbReference type="ARBA" id="ARBA00022737"/>
    </source>
</evidence>
<keyword evidence="6" id="KW-1185">Reference proteome</keyword>
<reference evidence="6" key="1">
    <citation type="submission" date="2018-09" db="EMBL/GenBank/DDBJ databases">
        <title>Chryseolinea sp. KIS68-18 isolated from soil.</title>
        <authorList>
            <person name="Weon H.-Y."/>
            <person name="Kwon S.-W."/>
            <person name="Lee S.A."/>
        </authorList>
    </citation>
    <scope>NUCLEOTIDE SEQUENCE [LARGE SCALE GENOMIC DNA]</scope>
    <source>
        <strain evidence="6">KIS68-18</strain>
    </source>
</reference>
<proteinExistence type="predicted"/>
<dbReference type="KEGG" id="chk:D4L85_21040"/>
<dbReference type="EMBL" id="CP032382">
    <property type="protein sequence ID" value="AYB32910.1"/>
    <property type="molecule type" value="Genomic_DNA"/>
</dbReference>
<evidence type="ECO:0000256" key="3">
    <source>
        <dbReference type="PROSITE-ProRule" id="PRU00339"/>
    </source>
</evidence>